<dbReference type="Proteomes" id="UP000263268">
    <property type="component" value="Unassembled WGS sequence"/>
</dbReference>
<evidence type="ECO:0008006" key="3">
    <source>
        <dbReference type="Google" id="ProtNLM"/>
    </source>
</evidence>
<comment type="caution">
    <text evidence="1">The sequence shown here is derived from an EMBL/GenBank/DDBJ whole genome shotgun (WGS) entry which is preliminary data.</text>
</comment>
<proteinExistence type="predicted"/>
<accession>A0A3D6BQC4</accession>
<sequence length="239" mass="27432">MRVNWNYIKMVALLILVVFLYAFSSAKNMDRKVSQPIIHFKGDNNLFLTHENVSKLLIQNKESVKNKSKETLDLNDLEAALNSNQMVKSAQVYLSVNGQLTVDIEQKKPIARVSTHASYYIDDQGSYMPLSPNYTARVPLVTGTVEKNNLTHVFKLAQKIEADAFLKKHVIEIEQTEKSTFFLKFRQCNFTVQLGSLKNLEKKIMNLKAFYNKALKEKSLNRYSNVNLQFDSQVVCTKI</sequence>
<evidence type="ECO:0000313" key="1">
    <source>
        <dbReference type="EMBL" id="HCY81441.1"/>
    </source>
</evidence>
<dbReference type="AlphaFoldDB" id="A0A3D6BQC4"/>
<gene>
    <name evidence="1" type="ORF">DHV22_07510</name>
</gene>
<organism evidence="1 2">
    <name type="scientific">Xanthomarina gelatinilytica</name>
    <dbReference type="NCBI Taxonomy" id="1137281"/>
    <lineage>
        <taxon>Bacteria</taxon>
        <taxon>Pseudomonadati</taxon>
        <taxon>Bacteroidota</taxon>
        <taxon>Flavobacteriia</taxon>
        <taxon>Flavobacteriales</taxon>
        <taxon>Flavobacteriaceae</taxon>
        <taxon>Xanthomarina</taxon>
    </lineage>
</organism>
<evidence type="ECO:0000313" key="2">
    <source>
        <dbReference type="Proteomes" id="UP000263268"/>
    </source>
</evidence>
<reference evidence="1 2" key="1">
    <citation type="journal article" date="2018" name="Nat. Biotechnol.">
        <title>A standardized bacterial taxonomy based on genome phylogeny substantially revises the tree of life.</title>
        <authorList>
            <person name="Parks D.H."/>
            <person name="Chuvochina M."/>
            <person name="Waite D.W."/>
            <person name="Rinke C."/>
            <person name="Skarshewski A."/>
            <person name="Chaumeil P.A."/>
            <person name="Hugenholtz P."/>
        </authorList>
    </citation>
    <scope>NUCLEOTIDE SEQUENCE [LARGE SCALE GENOMIC DNA]</scope>
    <source>
        <strain evidence="1">UBA10227</strain>
    </source>
</reference>
<name>A0A3D6BQC4_9FLAO</name>
<protein>
    <recommendedName>
        <fullName evidence="3">Cell division protein FtsQ</fullName>
    </recommendedName>
</protein>
<dbReference type="EMBL" id="DPRK01000122">
    <property type="protein sequence ID" value="HCY81441.1"/>
    <property type="molecule type" value="Genomic_DNA"/>
</dbReference>